<organism evidence="1">
    <name type="scientific">Octopus bimaculoides</name>
    <name type="common">California two-spotted octopus</name>
    <dbReference type="NCBI Taxonomy" id="37653"/>
    <lineage>
        <taxon>Eukaryota</taxon>
        <taxon>Metazoa</taxon>
        <taxon>Spiralia</taxon>
        <taxon>Lophotrochozoa</taxon>
        <taxon>Mollusca</taxon>
        <taxon>Cephalopoda</taxon>
        <taxon>Coleoidea</taxon>
        <taxon>Octopodiformes</taxon>
        <taxon>Octopoda</taxon>
        <taxon>Incirrata</taxon>
        <taxon>Octopodidae</taxon>
        <taxon>Octopus</taxon>
    </lineage>
</organism>
<evidence type="ECO:0000313" key="1">
    <source>
        <dbReference type="EMBL" id="KOF98813.1"/>
    </source>
</evidence>
<dbReference type="EMBL" id="KQ416074">
    <property type="protein sequence ID" value="KOF98813.1"/>
    <property type="molecule type" value="Genomic_DNA"/>
</dbReference>
<dbReference type="AlphaFoldDB" id="A0A0L8IBC7"/>
<sequence length="92" mass="10839">MESLLRKKPALGQQNTFWINILLPAGWSRICQNRDVAWKKLKQIESVFEAFKYKLQNLLATIVNFGISNTEWVPPLFKIIHECYVTQEEEDK</sequence>
<gene>
    <name evidence="1" type="ORF">OCBIM_22022731mg</name>
</gene>
<protein>
    <submittedName>
        <fullName evidence="1">Uncharacterized protein</fullName>
    </submittedName>
</protein>
<name>A0A0L8IBC7_OCTBM</name>
<accession>A0A0L8IBC7</accession>
<proteinExistence type="predicted"/>
<reference evidence="1" key="1">
    <citation type="submission" date="2015-07" db="EMBL/GenBank/DDBJ databases">
        <title>MeaNS - Measles Nucleotide Surveillance Program.</title>
        <authorList>
            <person name="Tran T."/>
            <person name="Druce J."/>
        </authorList>
    </citation>
    <scope>NUCLEOTIDE SEQUENCE</scope>
    <source>
        <strain evidence="1">UCB-OBI-ISO-001</strain>
        <tissue evidence="1">Gonad</tissue>
    </source>
</reference>